<dbReference type="OrthoDB" id="10562850at2759"/>
<accession>A0A6A4GTT8</accession>
<protein>
    <submittedName>
        <fullName evidence="1">Uncharacterized protein</fullName>
    </submittedName>
</protein>
<organism evidence="1 2">
    <name type="scientific">Gymnopus androsaceus JB14</name>
    <dbReference type="NCBI Taxonomy" id="1447944"/>
    <lineage>
        <taxon>Eukaryota</taxon>
        <taxon>Fungi</taxon>
        <taxon>Dikarya</taxon>
        <taxon>Basidiomycota</taxon>
        <taxon>Agaricomycotina</taxon>
        <taxon>Agaricomycetes</taxon>
        <taxon>Agaricomycetidae</taxon>
        <taxon>Agaricales</taxon>
        <taxon>Marasmiineae</taxon>
        <taxon>Omphalotaceae</taxon>
        <taxon>Gymnopus</taxon>
    </lineage>
</organism>
<evidence type="ECO:0000313" key="2">
    <source>
        <dbReference type="Proteomes" id="UP000799118"/>
    </source>
</evidence>
<keyword evidence="2" id="KW-1185">Reference proteome</keyword>
<sequence length="184" mass="21001">MCINQLHPDESIPHVPNVLIFEDFLNLAMLLNYAELVLVMTPVRYSSPCLVSFSQTVYQLPRQHSRKMCCWLLENFQLMLDPLVQDGYNDKERLDALLLKSLRGQAHTLWASVKRRQELGVVGAKFSEGYRDKQITSSQVLSAISQDLVDFPGFSMWTDKLLAPTLYTCPTPPDSSCYVIRCKV</sequence>
<reference evidence="1" key="1">
    <citation type="journal article" date="2019" name="Environ. Microbiol.">
        <title>Fungal ecological strategies reflected in gene transcription - a case study of two litter decomposers.</title>
        <authorList>
            <person name="Barbi F."/>
            <person name="Kohler A."/>
            <person name="Barry K."/>
            <person name="Baskaran P."/>
            <person name="Daum C."/>
            <person name="Fauchery L."/>
            <person name="Ihrmark K."/>
            <person name="Kuo A."/>
            <person name="LaButti K."/>
            <person name="Lipzen A."/>
            <person name="Morin E."/>
            <person name="Grigoriev I.V."/>
            <person name="Henrissat B."/>
            <person name="Lindahl B."/>
            <person name="Martin F."/>
        </authorList>
    </citation>
    <scope>NUCLEOTIDE SEQUENCE</scope>
    <source>
        <strain evidence="1">JB14</strain>
    </source>
</reference>
<name>A0A6A4GTT8_9AGAR</name>
<dbReference type="AlphaFoldDB" id="A0A6A4GTT8"/>
<dbReference type="EMBL" id="ML769709">
    <property type="protein sequence ID" value="KAE9389171.1"/>
    <property type="molecule type" value="Genomic_DNA"/>
</dbReference>
<dbReference type="Proteomes" id="UP000799118">
    <property type="component" value="Unassembled WGS sequence"/>
</dbReference>
<proteinExistence type="predicted"/>
<gene>
    <name evidence="1" type="ORF">BT96DRAFT_1003514</name>
</gene>
<evidence type="ECO:0000313" key="1">
    <source>
        <dbReference type="EMBL" id="KAE9389171.1"/>
    </source>
</evidence>